<reference evidence="1" key="1">
    <citation type="submission" date="2022-07" db="EMBL/GenBank/DDBJ databases">
        <title>Chromosome-level genome of Muraenolepis orangiensis.</title>
        <authorList>
            <person name="Kim J."/>
        </authorList>
    </citation>
    <scope>NUCLEOTIDE SEQUENCE</scope>
    <source>
        <strain evidence="1">KU_S4_2022</strain>
        <tissue evidence="1">Muscle</tissue>
    </source>
</reference>
<dbReference type="EMBL" id="JANIIK010000110">
    <property type="protein sequence ID" value="KAJ3596940.1"/>
    <property type="molecule type" value="Genomic_DNA"/>
</dbReference>
<evidence type="ECO:0000313" key="1">
    <source>
        <dbReference type="EMBL" id="KAJ3596940.1"/>
    </source>
</evidence>
<dbReference type="Proteomes" id="UP001148018">
    <property type="component" value="Unassembled WGS sequence"/>
</dbReference>
<accession>A0A9Q0DXV5</accession>
<sequence length="119" mass="13219">MSVGTETEKFWDSLWALQVECTGLLWVERHPWARGDLDQSAHRKEERGPIWTRQAPLCDGILKRVSDAFTQAIGFGPRVTGPGLNQGPRLGTAQCTVTCGRSVEFHARAALRDANSKRT</sequence>
<dbReference type="OrthoDB" id="10469969at2759"/>
<organism evidence="1 2">
    <name type="scientific">Muraenolepis orangiensis</name>
    <name type="common">Patagonian moray cod</name>
    <dbReference type="NCBI Taxonomy" id="630683"/>
    <lineage>
        <taxon>Eukaryota</taxon>
        <taxon>Metazoa</taxon>
        <taxon>Chordata</taxon>
        <taxon>Craniata</taxon>
        <taxon>Vertebrata</taxon>
        <taxon>Euteleostomi</taxon>
        <taxon>Actinopterygii</taxon>
        <taxon>Neopterygii</taxon>
        <taxon>Teleostei</taxon>
        <taxon>Neoteleostei</taxon>
        <taxon>Acanthomorphata</taxon>
        <taxon>Zeiogadaria</taxon>
        <taxon>Gadariae</taxon>
        <taxon>Gadiformes</taxon>
        <taxon>Muraenolepidoidei</taxon>
        <taxon>Muraenolepididae</taxon>
        <taxon>Muraenolepis</taxon>
    </lineage>
</organism>
<keyword evidence="2" id="KW-1185">Reference proteome</keyword>
<evidence type="ECO:0000313" key="2">
    <source>
        <dbReference type="Proteomes" id="UP001148018"/>
    </source>
</evidence>
<proteinExistence type="predicted"/>
<comment type="caution">
    <text evidence="1">The sequence shown here is derived from an EMBL/GenBank/DDBJ whole genome shotgun (WGS) entry which is preliminary data.</text>
</comment>
<gene>
    <name evidence="1" type="ORF">NHX12_003340</name>
</gene>
<name>A0A9Q0DXV5_9TELE</name>
<protein>
    <submittedName>
        <fullName evidence="1">Uncharacterized protein</fullName>
    </submittedName>
</protein>
<dbReference type="AlphaFoldDB" id="A0A9Q0DXV5"/>